<feature type="non-terminal residue" evidence="2">
    <location>
        <position position="232"/>
    </location>
</feature>
<name>A0A0D7A3W2_9AGAR</name>
<dbReference type="EMBL" id="KN882085">
    <property type="protein sequence ID" value="KIY44596.1"/>
    <property type="molecule type" value="Genomic_DNA"/>
</dbReference>
<protein>
    <submittedName>
        <fullName evidence="2">Uncharacterized protein</fullName>
    </submittedName>
</protein>
<sequence length="232" mass="25854">MVNGRPQCMVFFPPPENFDHFVEHDVYIQALLRVINPVNGPRHVPPDTNAPSRPSRRSNAMSTQSSISVNRKRSVSAGPSEQDRIRDLESTVQRLEETIAHISRKCACSSSPSHLPARRKTRVAHDARPRSPSLEIIDSVVLVPVDPPPTGLPRERSPSLETVDAPLPIRYPKAHWDLPSAHLLDRKHIVEVKVHLSEASVVTVLLHARRDHTFCIADHKVILGSPNIGLET</sequence>
<accession>A0A0D7A3W2</accession>
<organism evidence="2 3">
    <name type="scientific">Fistulina hepatica ATCC 64428</name>
    <dbReference type="NCBI Taxonomy" id="1128425"/>
    <lineage>
        <taxon>Eukaryota</taxon>
        <taxon>Fungi</taxon>
        <taxon>Dikarya</taxon>
        <taxon>Basidiomycota</taxon>
        <taxon>Agaricomycotina</taxon>
        <taxon>Agaricomycetes</taxon>
        <taxon>Agaricomycetidae</taxon>
        <taxon>Agaricales</taxon>
        <taxon>Fistulinaceae</taxon>
        <taxon>Fistulina</taxon>
    </lineage>
</organism>
<evidence type="ECO:0000256" key="1">
    <source>
        <dbReference type="SAM" id="MobiDB-lite"/>
    </source>
</evidence>
<feature type="compositionally biased region" description="Polar residues" evidence="1">
    <location>
        <begin position="49"/>
        <end position="69"/>
    </location>
</feature>
<dbReference type="Proteomes" id="UP000054144">
    <property type="component" value="Unassembled WGS sequence"/>
</dbReference>
<gene>
    <name evidence="2" type="ORF">FISHEDRAFT_77394</name>
</gene>
<reference evidence="2 3" key="1">
    <citation type="journal article" date="2015" name="Fungal Genet. Biol.">
        <title>Evolution of novel wood decay mechanisms in Agaricales revealed by the genome sequences of Fistulina hepatica and Cylindrobasidium torrendii.</title>
        <authorList>
            <person name="Floudas D."/>
            <person name="Held B.W."/>
            <person name="Riley R."/>
            <person name="Nagy L.G."/>
            <person name="Koehler G."/>
            <person name="Ransdell A.S."/>
            <person name="Younus H."/>
            <person name="Chow J."/>
            <person name="Chiniquy J."/>
            <person name="Lipzen A."/>
            <person name="Tritt A."/>
            <person name="Sun H."/>
            <person name="Haridas S."/>
            <person name="LaButti K."/>
            <person name="Ohm R.A."/>
            <person name="Kues U."/>
            <person name="Blanchette R.A."/>
            <person name="Grigoriev I.V."/>
            <person name="Minto R.E."/>
            <person name="Hibbett D.S."/>
        </authorList>
    </citation>
    <scope>NUCLEOTIDE SEQUENCE [LARGE SCALE GENOMIC DNA]</scope>
    <source>
        <strain evidence="2 3">ATCC 64428</strain>
    </source>
</reference>
<evidence type="ECO:0000313" key="3">
    <source>
        <dbReference type="Proteomes" id="UP000054144"/>
    </source>
</evidence>
<feature type="region of interest" description="Disordered" evidence="1">
    <location>
        <begin position="110"/>
        <end position="129"/>
    </location>
</feature>
<feature type="region of interest" description="Disordered" evidence="1">
    <location>
        <begin position="38"/>
        <end position="84"/>
    </location>
</feature>
<dbReference type="AlphaFoldDB" id="A0A0D7A3W2"/>
<proteinExistence type="predicted"/>
<evidence type="ECO:0000313" key="2">
    <source>
        <dbReference type="EMBL" id="KIY44596.1"/>
    </source>
</evidence>
<keyword evidence="3" id="KW-1185">Reference proteome</keyword>